<protein>
    <submittedName>
        <fullName evidence="5">Cyclin-like protein</fullName>
    </submittedName>
</protein>
<dbReference type="STRING" id="56484.A0A1Y2F1F5"/>
<dbReference type="InterPro" id="IPR031658">
    <property type="entry name" value="Cyclin_C_2"/>
</dbReference>
<comment type="similarity">
    <text evidence="2">Belongs to the cyclin family.</text>
</comment>
<dbReference type="InterPro" id="IPR036915">
    <property type="entry name" value="Cyclin-like_sf"/>
</dbReference>
<feature type="region of interest" description="Disordered" evidence="3">
    <location>
        <begin position="283"/>
        <end position="328"/>
    </location>
</feature>
<evidence type="ECO:0000313" key="6">
    <source>
        <dbReference type="Proteomes" id="UP000193685"/>
    </source>
</evidence>
<reference evidence="5 6" key="1">
    <citation type="submission" date="2016-07" db="EMBL/GenBank/DDBJ databases">
        <title>Pervasive Adenine N6-methylation of Active Genes in Fungi.</title>
        <authorList>
            <consortium name="DOE Joint Genome Institute"/>
            <person name="Mondo S.J."/>
            <person name="Dannebaum R.O."/>
            <person name="Kuo R.C."/>
            <person name="Labutti K."/>
            <person name="Haridas S."/>
            <person name="Kuo A."/>
            <person name="Salamov A."/>
            <person name="Ahrendt S.R."/>
            <person name="Lipzen A."/>
            <person name="Sullivan W."/>
            <person name="Andreopoulos W.B."/>
            <person name="Clum A."/>
            <person name="Lindquist E."/>
            <person name="Daum C."/>
            <person name="Ramamoorthy G.K."/>
            <person name="Gryganskyi A."/>
            <person name="Culley D."/>
            <person name="Magnuson J.K."/>
            <person name="James T.Y."/>
            <person name="O'Malley M.A."/>
            <person name="Stajich J.E."/>
            <person name="Spatafora J.W."/>
            <person name="Visel A."/>
            <person name="Grigoriev I.V."/>
        </authorList>
    </citation>
    <scope>NUCLEOTIDE SEQUENCE [LARGE SCALE GENOMIC DNA]</scope>
    <source>
        <strain evidence="5 6">12-1054</strain>
    </source>
</reference>
<dbReference type="Proteomes" id="UP000193685">
    <property type="component" value="Unassembled WGS sequence"/>
</dbReference>
<organism evidence="5 6">
    <name type="scientific">Protomyces lactucae-debilis</name>
    <dbReference type="NCBI Taxonomy" id="2754530"/>
    <lineage>
        <taxon>Eukaryota</taxon>
        <taxon>Fungi</taxon>
        <taxon>Dikarya</taxon>
        <taxon>Ascomycota</taxon>
        <taxon>Taphrinomycotina</taxon>
        <taxon>Taphrinomycetes</taxon>
        <taxon>Taphrinales</taxon>
        <taxon>Protomycetaceae</taxon>
        <taxon>Protomyces</taxon>
    </lineage>
</organism>
<dbReference type="InterPro" id="IPR043198">
    <property type="entry name" value="Cyclin/Ssn8"/>
</dbReference>
<dbReference type="GO" id="GO:0016538">
    <property type="term" value="F:cyclin-dependent protein serine/threonine kinase regulator activity"/>
    <property type="evidence" value="ECO:0007669"/>
    <property type="project" value="InterPro"/>
</dbReference>
<feature type="compositionally biased region" description="Basic and acidic residues" evidence="3">
    <location>
        <begin position="311"/>
        <end position="320"/>
    </location>
</feature>
<gene>
    <name evidence="5" type="ORF">BCR37DRAFT_405563</name>
</gene>
<accession>A0A1Y2F1F5</accession>
<dbReference type="RefSeq" id="XP_040723084.1">
    <property type="nucleotide sequence ID" value="XM_040872092.1"/>
</dbReference>
<dbReference type="SUPFAM" id="SSF47954">
    <property type="entry name" value="Cyclin-like"/>
    <property type="match status" value="2"/>
</dbReference>
<dbReference type="AlphaFoldDB" id="A0A1Y2F1F5"/>
<evidence type="ECO:0000313" key="5">
    <source>
        <dbReference type="EMBL" id="ORY77699.1"/>
    </source>
</evidence>
<dbReference type="EMBL" id="MCFI01000019">
    <property type="protein sequence ID" value="ORY77699.1"/>
    <property type="molecule type" value="Genomic_DNA"/>
</dbReference>
<dbReference type="CDD" id="cd20524">
    <property type="entry name" value="CYCLIN_CCNH_rpt1"/>
    <property type="match status" value="1"/>
</dbReference>
<feature type="domain" description="Cyclin-like" evidence="4">
    <location>
        <begin position="76"/>
        <end position="157"/>
    </location>
</feature>
<dbReference type="GeneID" id="63788691"/>
<dbReference type="PANTHER" id="PTHR10026">
    <property type="entry name" value="CYCLIN"/>
    <property type="match status" value="1"/>
</dbReference>
<dbReference type="InterPro" id="IPR006671">
    <property type="entry name" value="Cyclin_N"/>
</dbReference>
<dbReference type="OMA" id="FRVEQNT"/>
<sequence length="328" mass="36709">MPHAVASVYQESSQFQRWHFEPEELTQKRQAVNLAAIDTCTTNLALETELSGKQPAKPADFPNWEEELLHVNFYARKLSDTADVFDLPPHLRATAAQYLKRFYLMRSVLQYHPKSIMITCLFLATKTCEHYVPLDTFATKLKTSKEAIIQHEFEISSTILFDYVHWSAYRPLHGFVLDMERFCAEEPKIFELKAISQAHSAAKALISSCLWSDLPFLHAPSHLALAALLAVAEELVTGYLAAKGLESLQDNLHDIRRALLETSATAADLAAVKAVDKKIYYSSDPGMKADSALTTKRQAEEASAGQAKRRSKDEAAKQAQDDFGEAFA</sequence>
<keyword evidence="1 2" id="KW-0195">Cyclin</keyword>
<proteinExistence type="inferred from homology"/>
<dbReference type="Gene3D" id="1.10.472.10">
    <property type="entry name" value="Cyclin-like"/>
    <property type="match status" value="2"/>
</dbReference>
<evidence type="ECO:0000256" key="1">
    <source>
        <dbReference type="ARBA" id="ARBA00023127"/>
    </source>
</evidence>
<name>A0A1Y2F1F5_PROLT</name>
<dbReference type="GO" id="GO:0006357">
    <property type="term" value="P:regulation of transcription by RNA polymerase II"/>
    <property type="evidence" value="ECO:0007669"/>
    <property type="project" value="InterPro"/>
</dbReference>
<dbReference type="OrthoDB" id="340962at2759"/>
<dbReference type="SMART" id="SM00385">
    <property type="entry name" value="CYCLIN"/>
    <property type="match status" value="1"/>
</dbReference>
<dbReference type="Pfam" id="PF00134">
    <property type="entry name" value="Cyclin_N"/>
    <property type="match status" value="1"/>
</dbReference>
<comment type="caution">
    <text evidence="5">The sequence shown here is derived from an EMBL/GenBank/DDBJ whole genome shotgun (WGS) entry which is preliminary data.</text>
</comment>
<keyword evidence="6" id="KW-1185">Reference proteome</keyword>
<evidence type="ECO:0000256" key="3">
    <source>
        <dbReference type="SAM" id="MobiDB-lite"/>
    </source>
</evidence>
<dbReference type="InterPro" id="IPR013763">
    <property type="entry name" value="Cyclin-like_dom"/>
</dbReference>
<evidence type="ECO:0000256" key="2">
    <source>
        <dbReference type="RuleBase" id="RU000383"/>
    </source>
</evidence>
<evidence type="ECO:0000259" key="4">
    <source>
        <dbReference type="SMART" id="SM00385"/>
    </source>
</evidence>
<dbReference type="Pfam" id="PF16899">
    <property type="entry name" value="Cyclin_C_2"/>
    <property type="match status" value="1"/>
</dbReference>